<keyword evidence="1" id="KW-1133">Transmembrane helix</keyword>
<keyword evidence="3" id="KW-1185">Reference proteome</keyword>
<dbReference type="EMBL" id="CP025544">
    <property type="protein sequence ID" value="AXK60255.1"/>
    <property type="molecule type" value="Genomic_DNA"/>
</dbReference>
<accession>A0A345ZAD8</accession>
<evidence type="ECO:0000313" key="3">
    <source>
        <dbReference type="Proteomes" id="UP000254834"/>
    </source>
</evidence>
<reference evidence="2 3" key="1">
    <citation type="submission" date="2017-12" db="EMBL/GenBank/DDBJ databases">
        <title>Chromulinavorax destructans is a abundant pathogen of dominant heterotrophic picoflagllates.</title>
        <authorList>
            <person name="Deeg C.M."/>
            <person name="Zimmer M."/>
            <person name="Suttle C.A."/>
        </authorList>
    </citation>
    <scope>NUCLEOTIDE SEQUENCE [LARGE SCALE GENOMIC DNA]</scope>
    <source>
        <strain evidence="2 3">SeV1</strain>
    </source>
</reference>
<feature type="transmembrane region" description="Helical" evidence="1">
    <location>
        <begin position="17"/>
        <end position="35"/>
    </location>
</feature>
<gene>
    <name evidence="2" type="ORF">C0J27_00620</name>
</gene>
<sequence>MSDVHASSQADHDREMISYRGALCLFALGACIFLHQVTPPLKIVHVCNESDKLIYIQSDFIEKLVGPGQQVTLSHRFLPLGKICARTNDWDEKCTTDKSAAFDGIKTWYVDKDLVLTPDFAHHPNVKVTQSGRETLDADLMQYRFYEGEKNNSYITLHKNNLRGSGSIDKK</sequence>
<proteinExistence type="predicted"/>
<evidence type="ECO:0000313" key="2">
    <source>
        <dbReference type="EMBL" id="AXK60255.1"/>
    </source>
</evidence>
<keyword evidence="1" id="KW-0472">Membrane</keyword>
<protein>
    <submittedName>
        <fullName evidence="2">Uncharacterized protein</fullName>
    </submittedName>
</protein>
<organism evidence="2 3">
    <name type="scientific">Candidatus Chromulinivorax destructor</name>
    <dbReference type="NCBI Taxonomy" id="2066483"/>
    <lineage>
        <taxon>Bacteria</taxon>
        <taxon>Candidatus Babelota</taxon>
        <taxon>Candidatus Babeliae</taxon>
        <taxon>Candidatus Babeliales</taxon>
        <taxon>Candidatus Chromulinivoraceae</taxon>
        <taxon>Candidatus Chromulinivorax</taxon>
    </lineage>
</organism>
<evidence type="ECO:0000256" key="1">
    <source>
        <dbReference type="SAM" id="Phobius"/>
    </source>
</evidence>
<dbReference type="KEGG" id="cdes:C0J27_00620"/>
<name>A0A345ZAD8_9BACT</name>
<dbReference type="AlphaFoldDB" id="A0A345ZAD8"/>
<dbReference type="Proteomes" id="UP000254834">
    <property type="component" value="Chromosome"/>
</dbReference>
<keyword evidence="1" id="KW-0812">Transmembrane</keyword>